<dbReference type="HOGENOM" id="CLU_578788_0_0_1"/>
<feature type="compositionally biased region" description="Polar residues" evidence="8">
    <location>
        <begin position="241"/>
        <end position="264"/>
    </location>
</feature>
<feature type="compositionally biased region" description="Basic and acidic residues" evidence="8">
    <location>
        <begin position="206"/>
        <end position="240"/>
    </location>
</feature>
<organism evidence="9 10">
    <name type="scientific">Lodderomyces elongisporus (strain ATCC 11503 / CBS 2605 / JCM 1781 / NBRC 1676 / NRRL YB-4239)</name>
    <name type="common">Yeast</name>
    <name type="synonym">Saccharomyces elongisporus</name>
    <dbReference type="NCBI Taxonomy" id="379508"/>
    <lineage>
        <taxon>Eukaryota</taxon>
        <taxon>Fungi</taxon>
        <taxon>Dikarya</taxon>
        <taxon>Ascomycota</taxon>
        <taxon>Saccharomycotina</taxon>
        <taxon>Pichiomycetes</taxon>
        <taxon>Debaryomycetaceae</taxon>
        <taxon>Candida/Lodderomyces clade</taxon>
        <taxon>Lodderomyces</taxon>
    </lineage>
</organism>
<evidence type="ECO:0000256" key="2">
    <source>
        <dbReference type="ARBA" id="ARBA00022559"/>
    </source>
</evidence>
<keyword evidence="3" id="KW-0049">Antioxidant</keyword>
<feature type="region of interest" description="Disordered" evidence="8">
    <location>
        <begin position="367"/>
        <end position="394"/>
    </location>
</feature>
<evidence type="ECO:0000256" key="3">
    <source>
        <dbReference type="ARBA" id="ARBA00022862"/>
    </source>
</evidence>
<reference evidence="9 10" key="1">
    <citation type="journal article" date="2009" name="Nature">
        <title>Evolution of pathogenicity and sexual reproduction in eight Candida genomes.</title>
        <authorList>
            <person name="Butler G."/>
            <person name="Rasmussen M.D."/>
            <person name="Lin M.F."/>
            <person name="Santos M.A."/>
            <person name="Sakthikumar S."/>
            <person name="Munro C.A."/>
            <person name="Rheinbay E."/>
            <person name="Grabherr M."/>
            <person name="Forche A."/>
            <person name="Reedy J.L."/>
            <person name="Agrafioti I."/>
            <person name="Arnaud M.B."/>
            <person name="Bates S."/>
            <person name="Brown A.J."/>
            <person name="Brunke S."/>
            <person name="Costanzo M.C."/>
            <person name="Fitzpatrick D.A."/>
            <person name="de Groot P.W."/>
            <person name="Harris D."/>
            <person name="Hoyer L.L."/>
            <person name="Hube B."/>
            <person name="Klis F.M."/>
            <person name="Kodira C."/>
            <person name="Lennard N."/>
            <person name="Logue M.E."/>
            <person name="Martin R."/>
            <person name="Neiman A.M."/>
            <person name="Nikolaou E."/>
            <person name="Quail M.A."/>
            <person name="Quinn J."/>
            <person name="Santos M.C."/>
            <person name="Schmitzberger F.F."/>
            <person name="Sherlock G."/>
            <person name="Shah P."/>
            <person name="Silverstein K.A."/>
            <person name="Skrzypek M.S."/>
            <person name="Soll D."/>
            <person name="Staggs R."/>
            <person name="Stansfield I."/>
            <person name="Stumpf M.P."/>
            <person name="Sudbery P.E."/>
            <person name="Srikantha T."/>
            <person name="Zeng Q."/>
            <person name="Berman J."/>
            <person name="Berriman M."/>
            <person name="Heitman J."/>
            <person name="Gow N.A."/>
            <person name="Lorenz M.C."/>
            <person name="Birren B.W."/>
            <person name="Kellis M."/>
            <person name="Cuomo C.A."/>
        </authorList>
    </citation>
    <scope>NUCLEOTIDE SEQUENCE [LARGE SCALE GENOMIC DNA]</scope>
    <source>
        <strain evidence="10">ATCC 11503 / BCRC 21390 / CBS 2605 / JCM 1781 / NBRC 1676 / NRRL YB-4239</strain>
    </source>
</reference>
<dbReference type="FunFam" id="3.40.30.10:FF:000010">
    <property type="entry name" value="Glutathione peroxidase"/>
    <property type="match status" value="1"/>
</dbReference>
<keyword evidence="5" id="KW-0676">Redox-active center</keyword>
<dbReference type="Pfam" id="PF00255">
    <property type="entry name" value="GSHPx"/>
    <property type="match status" value="1"/>
</dbReference>
<feature type="region of interest" description="Disordered" evidence="8">
    <location>
        <begin position="195"/>
        <end position="269"/>
    </location>
</feature>
<dbReference type="AlphaFoldDB" id="A5DUL6"/>
<protein>
    <recommendedName>
        <fullName evidence="7">Glutathione peroxidase</fullName>
    </recommendedName>
</protein>
<accession>A5DUL6</accession>
<dbReference type="GeneID" id="5234988"/>
<dbReference type="SUPFAM" id="SSF52833">
    <property type="entry name" value="Thioredoxin-like"/>
    <property type="match status" value="1"/>
</dbReference>
<dbReference type="InParanoid" id="A5DUL6"/>
<dbReference type="PANTHER" id="PTHR11592:SF78">
    <property type="entry name" value="GLUTATHIONE PEROXIDASE"/>
    <property type="match status" value="1"/>
</dbReference>
<feature type="compositionally biased region" description="Basic and acidic residues" evidence="8">
    <location>
        <begin position="372"/>
        <end position="381"/>
    </location>
</feature>
<evidence type="ECO:0000256" key="4">
    <source>
        <dbReference type="ARBA" id="ARBA00023002"/>
    </source>
</evidence>
<dbReference type="Gene3D" id="3.40.30.10">
    <property type="entry name" value="Glutaredoxin"/>
    <property type="match status" value="1"/>
</dbReference>
<dbReference type="PANTHER" id="PTHR11592">
    <property type="entry name" value="GLUTATHIONE PEROXIDASE"/>
    <property type="match status" value="1"/>
</dbReference>
<keyword evidence="2 7" id="KW-0575">Peroxidase</keyword>
<feature type="compositionally biased region" description="Acidic residues" evidence="8">
    <location>
        <begin position="195"/>
        <end position="205"/>
    </location>
</feature>
<dbReference type="EMBL" id="CH981524">
    <property type="protein sequence ID" value="EDK42874.1"/>
    <property type="molecule type" value="Genomic_DNA"/>
</dbReference>
<name>A5DUL6_LODEL</name>
<proteinExistence type="inferred from homology"/>
<dbReference type="InterPro" id="IPR036249">
    <property type="entry name" value="Thioredoxin-like_sf"/>
</dbReference>
<dbReference type="PRINTS" id="PR01011">
    <property type="entry name" value="GLUTPROXDASE"/>
</dbReference>
<dbReference type="InterPro" id="IPR029759">
    <property type="entry name" value="GPX_AS"/>
</dbReference>
<dbReference type="eggNOG" id="KOG1651">
    <property type="taxonomic scope" value="Eukaryota"/>
</dbReference>
<gene>
    <name evidence="9" type="ORF">LELG_01052</name>
</gene>
<dbReference type="InterPro" id="IPR000889">
    <property type="entry name" value="Glutathione_peroxidase"/>
</dbReference>
<comment type="catalytic activity">
    <reaction evidence="6">
        <text>a hydroperoxide + [thioredoxin]-dithiol = an alcohol + [thioredoxin]-disulfide + H2O</text>
        <dbReference type="Rhea" id="RHEA:62620"/>
        <dbReference type="Rhea" id="RHEA-COMP:10698"/>
        <dbReference type="Rhea" id="RHEA-COMP:10700"/>
        <dbReference type="ChEBI" id="CHEBI:15377"/>
        <dbReference type="ChEBI" id="CHEBI:29950"/>
        <dbReference type="ChEBI" id="CHEBI:30879"/>
        <dbReference type="ChEBI" id="CHEBI:35924"/>
        <dbReference type="ChEBI" id="CHEBI:50058"/>
        <dbReference type="EC" id="1.11.1.24"/>
    </reaction>
</comment>
<dbReference type="GO" id="GO:0034599">
    <property type="term" value="P:cellular response to oxidative stress"/>
    <property type="evidence" value="ECO:0007669"/>
    <property type="project" value="TreeGrafter"/>
</dbReference>
<evidence type="ECO:0000256" key="1">
    <source>
        <dbReference type="ARBA" id="ARBA00006926"/>
    </source>
</evidence>
<dbReference type="STRING" id="379508.A5DUL6"/>
<evidence type="ECO:0000256" key="5">
    <source>
        <dbReference type="ARBA" id="ARBA00023284"/>
    </source>
</evidence>
<dbReference type="InterPro" id="IPR029760">
    <property type="entry name" value="GPX_CS"/>
</dbReference>
<dbReference type="PROSITE" id="PS00763">
    <property type="entry name" value="GLUTATHIONE_PEROXID_2"/>
    <property type="match status" value="1"/>
</dbReference>
<keyword evidence="4 7" id="KW-0560">Oxidoreductase</keyword>
<dbReference type="PROSITE" id="PS00460">
    <property type="entry name" value="GLUTATHIONE_PEROXID_1"/>
    <property type="match status" value="1"/>
</dbReference>
<dbReference type="GO" id="GO:0140824">
    <property type="term" value="F:thioredoxin-dependent peroxiredoxin activity"/>
    <property type="evidence" value="ECO:0007669"/>
    <property type="project" value="UniProtKB-EC"/>
</dbReference>
<evidence type="ECO:0000256" key="7">
    <source>
        <dbReference type="RuleBase" id="RU000499"/>
    </source>
</evidence>
<keyword evidence="10" id="KW-1185">Reference proteome</keyword>
<evidence type="ECO:0000256" key="6">
    <source>
        <dbReference type="ARBA" id="ARBA00049091"/>
    </source>
</evidence>
<dbReference type="KEGG" id="lel:PVL30_001018"/>
<evidence type="ECO:0000313" key="10">
    <source>
        <dbReference type="Proteomes" id="UP000001996"/>
    </source>
</evidence>
<dbReference type="Proteomes" id="UP000001996">
    <property type="component" value="Unassembled WGS sequence"/>
</dbReference>
<sequence>MTSLNLLAEKASTSLYSSQPQPQPQLQLQKPITIYDFKLPDASNKIIDFAQFHNKVLLIVNVASLCGFTPQYIDLQKLYKKYHSRGLVILAFPCNQFAYQDPMSSRKIADHCQREFGVEFPIMKKIKVNGEETSPLYDFLKERQAALFGFKGVRWNFEKFVVNKLGDVVGRFDSWVTPLQMDEYIVNLLNESDISIDEDEEEDKDKEEKGEEDKDKGEEDKGEEDKDKEDNDKEDKDQIIEKQNQTDNQALPTNNLELEPTVSTAEEVKHDETNAIVLEAPKVNYTPSTALQNATNSQETKVPSFEKENKIRDTQSAETLDPGHMDLHATSLLENADTTTVDSEPESQMLANKTQETYCSLDQMTNSSRLAKSQEKNEEGNLKNTNTTEVNDHDDGSLLYHHQPNIDVLCVQEENLAKKPVLKERKSWILHRKKKTNKFSDLGKDDGNFNDSASFIKVKRKFSSLFLHKRDV</sequence>
<comment type="similarity">
    <text evidence="1 7">Belongs to the glutathione peroxidase family.</text>
</comment>
<dbReference type="VEuPathDB" id="FungiDB:LELG_01052"/>
<dbReference type="PROSITE" id="PS51355">
    <property type="entry name" value="GLUTATHIONE_PEROXID_3"/>
    <property type="match status" value="1"/>
</dbReference>
<dbReference type="OrthoDB" id="446890at2759"/>
<dbReference type="CDD" id="cd00340">
    <property type="entry name" value="GSH_Peroxidase"/>
    <property type="match status" value="1"/>
</dbReference>
<evidence type="ECO:0000256" key="8">
    <source>
        <dbReference type="SAM" id="MobiDB-lite"/>
    </source>
</evidence>
<evidence type="ECO:0000313" key="9">
    <source>
        <dbReference type="EMBL" id="EDK42874.1"/>
    </source>
</evidence>